<feature type="binding site" description="axial binding residue" evidence="9">
    <location>
        <position position="477"/>
    </location>
    <ligand>
        <name>heme</name>
        <dbReference type="ChEBI" id="CHEBI:30413"/>
    </ligand>
    <ligandPart>
        <name>Fe</name>
        <dbReference type="ChEBI" id="CHEBI:18248"/>
    </ligandPart>
</feature>
<dbReference type="PRINTS" id="PR00385">
    <property type="entry name" value="P450"/>
</dbReference>
<keyword evidence="11" id="KW-0812">Transmembrane</keyword>
<evidence type="ECO:0000256" key="6">
    <source>
        <dbReference type="ARBA" id="ARBA00023004"/>
    </source>
</evidence>
<protein>
    <submittedName>
        <fullName evidence="12">Cytochrome P450 4V2</fullName>
    </submittedName>
</protein>
<dbReference type="Proteomes" id="UP000054359">
    <property type="component" value="Unassembled WGS sequence"/>
</dbReference>
<evidence type="ECO:0000256" key="9">
    <source>
        <dbReference type="PIRSR" id="PIRSR602401-1"/>
    </source>
</evidence>
<evidence type="ECO:0000256" key="3">
    <source>
        <dbReference type="ARBA" id="ARBA00010617"/>
    </source>
</evidence>
<dbReference type="InterPro" id="IPR050196">
    <property type="entry name" value="Cytochrome_P450_Monoox"/>
</dbReference>
<evidence type="ECO:0000256" key="5">
    <source>
        <dbReference type="ARBA" id="ARBA00022824"/>
    </source>
</evidence>
<keyword evidence="6 9" id="KW-0408">Iron</keyword>
<dbReference type="GO" id="GO:0016705">
    <property type="term" value="F:oxidoreductase activity, acting on paired donors, with incorporation or reduction of molecular oxygen"/>
    <property type="evidence" value="ECO:0007669"/>
    <property type="project" value="InterPro"/>
</dbReference>
<name>A0A087TJG4_STEMI</name>
<keyword evidence="9 10" id="KW-0479">Metal-binding</keyword>
<proteinExistence type="inferred from homology"/>
<dbReference type="InterPro" id="IPR017972">
    <property type="entry name" value="Cyt_P450_CS"/>
</dbReference>
<dbReference type="STRING" id="407821.A0A087TJG4"/>
<dbReference type="GO" id="GO:0005506">
    <property type="term" value="F:iron ion binding"/>
    <property type="evidence" value="ECO:0007669"/>
    <property type="project" value="InterPro"/>
</dbReference>
<feature type="transmembrane region" description="Helical" evidence="11">
    <location>
        <begin position="12"/>
        <end position="31"/>
    </location>
</feature>
<dbReference type="OMA" id="THGCKQD"/>
<organism evidence="12 13">
    <name type="scientific">Stegodyphus mimosarum</name>
    <name type="common">African social velvet spider</name>
    <dbReference type="NCBI Taxonomy" id="407821"/>
    <lineage>
        <taxon>Eukaryota</taxon>
        <taxon>Metazoa</taxon>
        <taxon>Ecdysozoa</taxon>
        <taxon>Arthropoda</taxon>
        <taxon>Chelicerata</taxon>
        <taxon>Arachnida</taxon>
        <taxon>Araneae</taxon>
        <taxon>Araneomorphae</taxon>
        <taxon>Entelegynae</taxon>
        <taxon>Eresoidea</taxon>
        <taxon>Eresidae</taxon>
        <taxon>Stegodyphus</taxon>
    </lineage>
</organism>
<dbReference type="GO" id="GO:0020037">
    <property type="term" value="F:heme binding"/>
    <property type="evidence" value="ECO:0007669"/>
    <property type="project" value="InterPro"/>
</dbReference>
<evidence type="ECO:0000256" key="8">
    <source>
        <dbReference type="ARBA" id="ARBA00023136"/>
    </source>
</evidence>
<evidence type="ECO:0000313" key="13">
    <source>
        <dbReference type="Proteomes" id="UP000054359"/>
    </source>
</evidence>
<keyword evidence="4 9" id="KW-0349">Heme</keyword>
<keyword evidence="5" id="KW-0256">Endoplasmic reticulum</keyword>
<comment type="subcellular location">
    <subcellularLocation>
        <location evidence="2">Endoplasmic reticulum membrane</location>
    </subcellularLocation>
</comment>
<sequence>MSHIRDYSQLTLYLYNTLRILLLVAALYLLLGIYLRRRSLTKILNKLPGLKLKFYWIFGHIHLVLAWRFRKSQVSPHVYDFLFINGYMQIFMKENVTNIWQFYIPFITVYKADSVEMILNHSTQLKKAWFYDLLHPWLGLGLLTSYDTKWKSRRKMLTPAFHFNILHDFLPVMNKESSILVEVLKKHATEKYVEIVPLITKCSLDIICGTILGAEICAQTEANCPYLNALTKLSSAAFERMQRPWLWRYFVFQMTPIGRSFNQNLRTLQDFTSAVIAEKKKEKLEKKRKGETPVKEEDTDACHKLKKRALLDLLLDEHINNNSITETEIREEVDTFTFEGHDTTSIAICWSLYMIGLHPWVQDKIHEELDSIFCESNRDVTMDDIKDMKYLECVVKETMRLYPSVPAVAREITEDLEFQGKILPKGATCVVFTYFLHRDPEVFPNPEKFDPNRFLPENSAGRHPFAYVPFSAGPRNCIGQRFAMMEIKTVLSFVLRNYRVRSLDPRDKILVADEIILRPKNGLRIEIKPRNESPT</sequence>
<dbReference type="OrthoDB" id="6427381at2759"/>
<dbReference type="InterPro" id="IPR001128">
    <property type="entry name" value="Cyt_P450"/>
</dbReference>
<dbReference type="Gene3D" id="1.10.630.10">
    <property type="entry name" value="Cytochrome P450"/>
    <property type="match status" value="1"/>
</dbReference>
<keyword evidence="8 11" id="KW-0472">Membrane</keyword>
<evidence type="ECO:0000256" key="11">
    <source>
        <dbReference type="SAM" id="Phobius"/>
    </source>
</evidence>
<dbReference type="InterPro" id="IPR036396">
    <property type="entry name" value="Cyt_P450_sf"/>
</dbReference>
<evidence type="ECO:0000256" key="10">
    <source>
        <dbReference type="RuleBase" id="RU000461"/>
    </source>
</evidence>
<evidence type="ECO:0000256" key="1">
    <source>
        <dbReference type="ARBA" id="ARBA00001971"/>
    </source>
</evidence>
<feature type="non-terminal residue" evidence="12">
    <location>
        <position position="535"/>
    </location>
</feature>
<accession>A0A087TJG4</accession>
<dbReference type="PANTHER" id="PTHR24291">
    <property type="entry name" value="CYTOCHROME P450 FAMILY 4"/>
    <property type="match status" value="1"/>
</dbReference>
<comment type="similarity">
    <text evidence="3 10">Belongs to the cytochrome P450 family.</text>
</comment>
<dbReference type="EMBL" id="KK115494">
    <property type="protein sequence ID" value="KFM65253.1"/>
    <property type="molecule type" value="Genomic_DNA"/>
</dbReference>
<dbReference type="PRINTS" id="PR00463">
    <property type="entry name" value="EP450I"/>
</dbReference>
<dbReference type="InterPro" id="IPR002401">
    <property type="entry name" value="Cyt_P450_E_grp-I"/>
</dbReference>
<keyword evidence="10" id="KW-0560">Oxidoreductase</keyword>
<evidence type="ECO:0000256" key="2">
    <source>
        <dbReference type="ARBA" id="ARBA00004586"/>
    </source>
</evidence>
<dbReference type="AlphaFoldDB" id="A0A087TJG4"/>
<dbReference type="SUPFAM" id="SSF48264">
    <property type="entry name" value="Cytochrome P450"/>
    <property type="match status" value="1"/>
</dbReference>
<evidence type="ECO:0000256" key="7">
    <source>
        <dbReference type="ARBA" id="ARBA00023033"/>
    </source>
</evidence>
<gene>
    <name evidence="12" type="ORF">X975_07541</name>
</gene>
<keyword evidence="7 10" id="KW-0503">Monooxygenase</keyword>
<dbReference type="PANTHER" id="PTHR24291:SF189">
    <property type="entry name" value="CYTOCHROME P450 4C3-RELATED"/>
    <property type="match status" value="1"/>
</dbReference>
<reference evidence="12 13" key="1">
    <citation type="submission" date="2013-11" db="EMBL/GenBank/DDBJ databases">
        <title>Genome sequencing of Stegodyphus mimosarum.</title>
        <authorList>
            <person name="Bechsgaard J."/>
        </authorList>
    </citation>
    <scope>NUCLEOTIDE SEQUENCE [LARGE SCALE GENOMIC DNA]</scope>
</reference>
<dbReference type="PROSITE" id="PS00086">
    <property type="entry name" value="CYTOCHROME_P450"/>
    <property type="match status" value="1"/>
</dbReference>
<evidence type="ECO:0000313" key="12">
    <source>
        <dbReference type="EMBL" id="KFM65253.1"/>
    </source>
</evidence>
<comment type="cofactor">
    <cofactor evidence="1 9">
        <name>heme</name>
        <dbReference type="ChEBI" id="CHEBI:30413"/>
    </cofactor>
</comment>
<dbReference type="GO" id="GO:0004497">
    <property type="term" value="F:monooxygenase activity"/>
    <property type="evidence" value="ECO:0007669"/>
    <property type="project" value="UniProtKB-KW"/>
</dbReference>
<keyword evidence="13" id="KW-1185">Reference proteome</keyword>
<dbReference type="Pfam" id="PF00067">
    <property type="entry name" value="p450"/>
    <property type="match status" value="1"/>
</dbReference>
<evidence type="ECO:0000256" key="4">
    <source>
        <dbReference type="ARBA" id="ARBA00022617"/>
    </source>
</evidence>
<dbReference type="GO" id="GO:0005789">
    <property type="term" value="C:endoplasmic reticulum membrane"/>
    <property type="evidence" value="ECO:0007669"/>
    <property type="project" value="UniProtKB-SubCell"/>
</dbReference>
<keyword evidence="11" id="KW-1133">Transmembrane helix</keyword>